<dbReference type="Gene3D" id="3.30.1130.10">
    <property type="match status" value="2"/>
</dbReference>
<organism evidence="3 4">
    <name type="scientific">Corynascus novoguineensis</name>
    <dbReference type="NCBI Taxonomy" id="1126955"/>
    <lineage>
        <taxon>Eukaryota</taxon>
        <taxon>Fungi</taxon>
        <taxon>Dikarya</taxon>
        <taxon>Ascomycota</taxon>
        <taxon>Pezizomycotina</taxon>
        <taxon>Sordariomycetes</taxon>
        <taxon>Sordariomycetidae</taxon>
        <taxon>Sordariales</taxon>
        <taxon>Chaetomiaceae</taxon>
        <taxon>Corynascus</taxon>
    </lineage>
</organism>
<evidence type="ECO:0000256" key="1">
    <source>
        <dbReference type="ARBA" id="ARBA00022909"/>
    </source>
</evidence>
<dbReference type="EMBL" id="MU857603">
    <property type="protein sequence ID" value="KAK4251887.1"/>
    <property type="molecule type" value="Genomic_DNA"/>
</dbReference>
<dbReference type="GO" id="GO:0046656">
    <property type="term" value="P:folic acid biosynthetic process"/>
    <property type="evidence" value="ECO:0007669"/>
    <property type="project" value="UniProtKB-KW"/>
</dbReference>
<gene>
    <name evidence="3" type="ORF">C7999DRAFT_27570</name>
</gene>
<dbReference type="InterPro" id="IPR006157">
    <property type="entry name" value="FolB_dom"/>
</dbReference>
<proteinExistence type="predicted"/>
<dbReference type="InterPro" id="IPR043133">
    <property type="entry name" value="GTP-CH-I_C/QueF"/>
</dbReference>
<dbReference type="Pfam" id="PF02152">
    <property type="entry name" value="FolB"/>
    <property type="match status" value="1"/>
</dbReference>
<keyword evidence="4" id="KW-1185">Reference proteome</keyword>
<dbReference type="SUPFAM" id="SSF55620">
    <property type="entry name" value="Tetrahydrobiopterin biosynthesis enzymes-like"/>
    <property type="match status" value="1"/>
</dbReference>
<feature type="domain" description="Dihydroneopterin aldolase/epimerase" evidence="2">
    <location>
        <begin position="195"/>
        <end position="299"/>
    </location>
</feature>
<dbReference type="SMART" id="SM00905">
    <property type="entry name" value="FolB"/>
    <property type="match status" value="1"/>
</dbReference>
<evidence type="ECO:0000313" key="3">
    <source>
        <dbReference type="EMBL" id="KAK4251887.1"/>
    </source>
</evidence>
<dbReference type="GO" id="GO:0004150">
    <property type="term" value="F:dihydroneopterin aldolase activity"/>
    <property type="evidence" value="ECO:0007669"/>
    <property type="project" value="InterPro"/>
</dbReference>
<protein>
    <recommendedName>
        <fullName evidence="2">Dihydroneopterin aldolase/epimerase domain-containing protein</fullName>
    </recommendedName>
</protein>
<dbReference type="Proteomes" id="UP001303647">
    <property type="component" value="Unassembled WGS sequence"/>
</dbReference>
<accession>A0AAN7D376</accession>
<name>A0AAN7D376_9PEZI</name>
<evidence type="ECO:0000259" key="2">
    <source>
        <dbReference type="SMART" id="SM00905"/>
    </source>
</evidence>
<evidence type="ECO:0000313" key="4">
    <source>
        <dbReference type="Proteomes" id="UP001303647"/>
    </source>
</evidence>
<reference evidence="3" key="1">
    <citation type="journal article" date="2023" name="Mol. Phylogenet. Evol.">
        <title>Genome-scale phylogeny and comparative genomics of the fungal order Sordariales.</title>
        <authorList>
            <person name="Hensen N."/>
            <person name="Bonometti L."/>
            <person name="Westerberg I."/>
            <person name="Brannstrom I.O."/>
            <person name="Guillou S."/>
            <person name="Cros-Aarteil S."/>
            <person name="Calhoun S."/>
            <person name="Haridas S."/>
            <person name="Kuo A."/>
            <person name="Mondo S."/>
            <person name="Pangilinan J."/>
            <person name="Riley R."/>
            <person name="LaButti K."/>
            <person name="Andreopoulos B."/>
            <person name="Lipzen A."/>
            <person name="Chen C."/>
            <person name="Yan M."/>
            <person name="Daum C."/>
            <person name="Ng V."/>
            <person name="Clum A."/>
            <person name="Steindorff A."/>
            <person name="Ohm R.A."/>
            <person name="Martin F."/>
            <person name="Silar P."/>
            <person name="Natvig D.O."/>
            <person name="Lalanne C."/>
            <person name="Gautier V."/>
            <person name="Ament-Velasquez S.L."/>
            <person name="Kruys A."/>
            <person name="Hutchinson M.I."/>
            <person name="Powell A.J."/>
            <person name="Barry K."/>
            <person name="Miller A.N."/>
            <person name="Grigoriev I.V."/>
            <person name="Debuchy R."/>
            <person name="Gladieux P."/>
            <person name="Hiltunen Thoren M."/>
            <person name="Johannesson H."/>
        </authorList>
    </citation>
    <scope>NUCLEOTIDE SEQUENCE</scope>
    <source>
        <strain evidence="3">CBS 359.72</strain>
    </source>
</reference>
<dbReference type="AlphaFoldDB" id="A0AAN7D376"/>
<keyword evidence="1" id="KW-0289">Folate biosynthesis</keyword>
<sequence length="313" mass="33918">MTAPLLTHPRLRALAPDPPAVVRVRNLTTAAPLCRAGRDAWGRYGKPQPCRFSAEVAFHDGFAAAASHDRLGAETVHYGTLSKAVLRSVARFEEEEEAAEREQEGKEVGRESSLRDVLGRVWFDLTGLRLLGEESASTTTGEGQGGGAFLDRSKVRLLSVTVALPKASLLGNEVSLTSSAVFDSAGRVEGWAIALEVSRLKVPTLVGVNANERLAKQFVVATATVEKFTRAEDVYTDIERDIVQAMEKSSFETLEALGAHLTETVLSSGRRENDWLVCIRMEKPTAVPMADCPIVEVRATQESISRQKDAGTS</sequence>
<comment type="caution">
    <text evidence="3">The sequence shown here is derived from an EMBL/GenBank/DDBJ whole genome shotgun (WGS) entry which is preliminary data.</text>
</comment>
<reference evidence="3" key="2">
    <citation type="submission" date="2023-05" db="EMBL/GenBank/DDBJ databases">
        <authorList>
            <consortium name="Lawrence Berkeley National Laboratory"/>
            <person name="Steindorff A."/>
            <person name="Hensen N."/>
            <person name="Bonometti L."/>
            <person name="Westerberg I."/>
            <person name="Brannstrom I.O."/>
            <person name="Guillou S."/>
            <person name="Cros-Aarteil S."/>
            <person name="Calhoun S."/>
            <person name="Haridas S."/>
            <person name="Kuo A."/>
            <person name="Mondo S."/>
            <person name="Pangilinan J."/>
            <person name="Riley R."/>
            <person name="Labutti K."/>
            <person name="Andreopoulos B."/>
            <person name="Lipzen A."/>
            <person name="Chen C."/>
            <person name="Yanf M."/>
            <person name="Daum C."/>
            <person name="Ng V."/>
            <person name="Clum A."/>
            <person name="Ohm R."/>
            <person name="Martin F."/>
            <person name="Silar P."/>
            <person name="Natvig D."/>
            <person name="Lalanne C."/>
            <person name="Gautier V."/>
            <person name="Ament-Velasquez S.L."/>
            <person name="Kruys A."/>
            <person name="Hutchinson M.I."/>
            <person name="Powell A.J."/>
            <person name="Barry K."/>
            <person name="Miller A.N."/>
            <person name="Grigoriev I.V."/>
            <person name="Debuchy R."/>
            <person name="Gladieux P."/>
            <person name="Thoren M.H."/>
            <person name="Johannesson H."/>
        </authorList>
    </citation>
    <scope>NUCLEOTIDE SEQUENCE</scope>
    <source>
        <strain evidence="3">CBS 359.72</strain>
    </source>
</reference>